<sequence length="348" mass="37924">MGFYLRTSLKAGPFRFNLSPSGLGVSAGIPGFRVGTGPRGNYIRVAGLGTTYFGSQAPVPSSRGWQPSAPPSVRPDGVIMRELSGTPVQHLVAVHPSDLVNQIRTAAQRRWMWPWLTAAIALLALVTAPYGLILAVAGVPAVLWLRQRDLARRSVVVFYQVDDTPAANYERFTGSGGFVSRVQRVWHAEAEGALHTPYQQKVNAGAGSLIRRSLGSLDLAGPPVLVTNIAVPSLHGTGRSVYFLPDRVLIRHGRHYADLPYAAINAHVQPQRFIETETPPTDAPCVGTTWQYANKSGGPDRRFKNNRQLPIMLYGRLTLTGPQGLLMVWDFSRADVAASLAESLNRMR</sequence>
<keyword evidence="1" id="KW-1133">Transmembrane helix</keyword>
<dbReference type="Proteomes" id="UP000680865">
    <property type="component" value="Unassembled WGS sequence"/>
</dbReference>
<accession>A0A919SPE6</accession>
<evidence type="ECO:0000256" key="1">
    <source>
        <dbReference type="SAM" id="Phobius"/>
    </source>
</evidence>
<evidence type="ECO:0000259" key="2">
    <source>
        <dbReference type="Pfam" id="PF14020"/>
    </source>
</evidence>
<dbReference type="Pfam" id="PF14020">
    <property type="entry name" value="DUF4236"/>
    <property type="match status" value="1"/>
</dbReference>
<gene>
    <name evidence="3" type="ORF">Aco04nite_45560</name>
</gene>
<dbReference type="AlphaFoldDB" id="A0A919SPE6"/>
<dbReference type="EMBL" id="BOQP01000024">
    <property type="protein sequence ID" value="GIM75479.1"/>
    <property type="molecule type" value="Genomic_DNA"/>
</dbReference>
<proteinExistence type="predicted"/>
<feature type="domain" description="DUF4236" evidence="2">
    <location>
        <begin position="3"/>
        <end position="46"/>
    </location>
</feature>
<reference evidence="3" key="1">
    <citation type="submission" date="2021-03" db="EMBL/GenBank/DDBJ databases">
        <title>Whole genome shotgun sequence of Actinoplanes consettensis NBRC 14913.</title>
        <authorList>
            <person name="Komaki H."/>
            <person name="Tamura T."/>
        </authorList>
    </citation>
    <scope>NUCLEOTIDE SEQUENCE</scope>
    <source>
        <strain evidence="3">NBRC 14913</strain>
    </source>
</reference>
<evidence type="ECO:0000313" key="4">
    <source>
        <dbReference type="Proteomes" id="UP000680865"/>
    </source>
</evidence>
<keyword evidence="1" id="KW-0812">Transmembrane</keyword>
<dbReference type="RefSeq" id="WP_212999251.1">
    <property type="nucleotide sequence ID" value="NZ_BAAATW010000013.1"/>
</dbReference>
<keyword evidence="4" id="KW-1185">Reference proteome</keyword>
<name>A0A919SPE6_9ACTN</name>
<protein>
    <submittedName>
        <fullName evidence="3">Membrane protein</fullName>
    </submittedName>
</protein>
<evidence type="ECO:0000313" key="3">
    <source>
        <dbReference type="EMBL" id="GIM75479.1"/>
    </source>
</evidence>
<organism evidence="3 4">
    <name type="scientific">Winogradskya consettensis</name>
    <dbReference type="NCBI Taxonomy" id="113560"/>
    <lineage>
        <taxon>Bacteria</taxon>
        <taxon>Bacillati</taxon>
        <taxon>Actinomycetota</taxon>
        <taxon>Actinomycetes</taxon>
        <taxon>Micromonosporales</taxon>
        <taxon>Micromonosporaceae</taxon>
        <taxon>Winogradskya</taxon>
    </lineage>
</organism>
<dbReference type="InterPro" id="IPR025330">
    <property type="entry name" value="DUF4236"/>
</dbReference>
<comment type="caution">
    <text evidence="3">The sequence shown here is derived from an EMBL/GenBank/DDBJ whole genome shotgun (WGS) entry which is preliminary data.</text>
</comment>
<keyword evidence="1" id="KW-0472">Membrane</keyword>
<feature type="transmembrane region" description="Helical" evidence="1">
    <location>
        <begin position="112"/>
        <end position="145"/>
    </location>
</feature>